<feature type="region of interest" description="Disordered" evidence="3">
    <location>
        <begin position="1"/>
        <end position="62"/>
    </location>
</feature>
<evidence type="ECO:0000313" key="5">
    <source>
        <dbReference type="EMBL" id="CAF9941572.1"/>
    </source>
</evidence>
<sequence>MDNDTTSYRPLPSEAQHLKAKAPSIRARPIHTYTRSLPGEQSSKHGANRRHRPRVSSFKELDVDTMLDAQTSHAHRTAIDSLTSRPTQRLHNQPDSLDSLQSDDTSPISLDGSESSGWSEFITFENELTKSWRVFSSSRLMMLALVLLVAMPLLYDTPLLGKAGPSIIGAKAGVITRSEPQEKDFVDGKLVRRQAITDTNVCNRWSQQSALVNGTIYLYGGRNTTTAGQTSDTWNNDFLTIDVTKSWDISSPVIARLPQPSGPPPVSNGYLWNSYDTLFLYGGEYSDDPITTPSPYLLWQYDIASSTWTETQNPQTSAGNNSDGGNQPVLGSAEGAGISVPGLGRGFYFAGHQDPYTTPGWSQQIYRIYLKSLLEFTFPGYSNDGVQSLSGGTTAGSGGAWRNITQGGIQDTALFPNRADGVILYVPGYGVDGILVSMAGGTNESFTQMNVIDVYDIASSTWYRQSTSGAYPILRVNPCAVALSALDGSSTNIYMYGGQNLIPYGNQTQYSDMWILTIPSFTWIQVDTSSQSVPPGRTGHTCNIWDGQIVVVGGYTGPSSNGLGCDSGFYVFNATSLQWQNNFNSLSGGDTQNQQISQQKDASGLSGSYGYQVPVPVQSVIGGKGSGGATVTAPAESATAGPLATGKPITYTVTGSNGAVVTETGTASSTGSSGNNSGKSGPNIGAIVAGVVAGCFAVLAAYLGFCAWVYRRQLALYKNHVAMSQRAVAAGGGEKSSFLAATSSGGSSGRKQYSTDQSSRKAGSGAGSSGYTPVPPMPMAGEAPIGGNSTANSSVEELAGEPSYFGVLLNPRRSLRVINRD</sequence>
<feature type="transmembrane region" description="Helical" evidence="4">
    <location>
        <begin position="684"/>
        <end position="710"/>
    </location>
</feature>
<dbReference type="Proteomes" id="UP000664203">
    <property type="component" value="Unassembled WGS sequence"/>
</dbReference>
<name>A0A8H3J6B3_9LECA</name>
<dbReference type="OrthoDB" id="10251809at2759"/>
<dbReference type="PANTHER" id="PTHR46093">
    <property type="entry name" value="ACYL-COA-BINDING DOMAIN-CONTAINING PROTEIN 5"/>
    <property type="match status" value="1"/>
</dbReference>
<evidence type="ECO:0000256" key="2">
    <source>
        <dbReference type="ARBA" id="ARBA00022737"/>
    </source>
</evidence>
<evidence type="ECO:0000256" key="1">
    <source>
        <dbReference type="ARBA" id="ARBA00022441"/>
    </source>
</evidence>
<keyword evidence="4" id="KW-0812">Transmembrane</keyword>
<dbReference type="EMBL" id="CAJPDR010000671">
    <property type="protein sequence ID" value="CAF9941572.1"/>
    <property type="molecule type" value="Genomic_DNA"/>
</dbReference>
<feature type="compositionally biased region" description="Polar residues" evidence="3">
    <location>
        <begin position="80"/>
        <end position="91"/>
    </location>
</feature>
<feature type="region of interest" description="Disordered" evidence="3">
    <location>
        <begin position="75"/>
        <end position="114"/>
    </location>
</feature>
<feature type="region of interest" description="Disordered" evidence="3">
    <location>
        <begin position="310"/>
        <end position="333"/>
    </location>
</feature>
<keyword evidence="1" id="KW-0880">Kelch repeat</keyword>
<dbReference type="AlphaFoldDB" id="A0A8H3J6B3"/>
<feature type="compositionally biased region" description="Polar residues" evidence="3">
    <location>
        <begin position="740"/>
        <end position="757"/>
    </location>
</feature>
<feature type="compositionally biased region" description="Polar residues" evidence="3">
    <location>
        <begin position="310"/>
        <end position="325"/>
    </location>
</feature>
<evidence type="ECO:0000256" key="3">
    <source>
        <dbReference type="SAM" id="MobiDB-lite"/>
    </source>
</evidence>
<dbReference type="Pfam" id="PF24681">
    <property type="entry name" value="Kelch_KLHDC2_KLHL20_DRC7"/>
    <property type="match status" value="1"/>
</dbReference>
<evidence type="ECO:0008006" key="7">
    <source>
        <dbReference type="Google" id="ProtNLM"/>
    </source>
</evidence>
<keyword evidence="4" id="KW-0472">Membrane</keyword>
<comment type="caution">
    <text evidence="5">The sequence shown here is derived from an EMBL/GenBank/DDBJ whole genome shotgun (WGS) entry which is preliminary data.</text>
</comment>
<gene>
    <name evidence="5" type="ORF">ALECFALPRED_009226</name>
</gene>
<evidence type="ECO:0000256" key="4">
    <source>
        <dbReference type="SAM" id="Phobius"/>
    </source>
</evidence>
<protein>
    <recommendedName>
        <fullName evidence="7">Kelch repeat-containing protein</fullName>
    </recommendedName>
</protein>
<evidence type="ECO:0000313" key="6">
    <source>
        <dbReference type="Proteomes" id="UP000664203"/>
    </source>
</evidence>
<feature type="region of interest" description="Disordered" evidence="3">
    <location>
        <begin position="740"/>
        <end position="793"/>
    </location>
</feature>
<feature type="compositionally biased region" description="Polar residues" evidence="3">
    <location>
        <begin position="33"/>
        <end position="45"/>
    </location>
</feature>
<reference evidence="5" key="1">
    <citation type="submission" date="2021-03" db="EMBL/GenBank/DDBJ databases">
        <authorList>
            <person name="Tagirdzhanova G."/>
        </authorList>
    </citation>
    <scope>NUCLEOTIDE SEQUENCE</scope>
</reference>
<dbReference type="SUPFAM" id="SSF117281">
    <property type="entry name" value="Kelch motif"/>
    <property type="match status" value="1"/>
</dbReference>
<dbReference type="PANTHER" id="PTHR46093:SF18">
    <property type="entry name" value="FIBRONECTIN TYPE-III DOMAIN-CONTAINING PROTEIN"/>
    <property type="match status" value="1"/>
</dbReference>
<keyword evidence="6" id="KW-1185">Reference proteome</keyword>
<feature type="compositionally biased region" description="Low complexity" evidence="3">
    <location>
        <begin position="93"/>
        <end position="107"/>
    </location>
</feature>
<accession>A0A8H3J6B3</accession>
<dbReference type="Gene3D" id="2.120.10.80">
    <property type="entry name" value="Kelch-type beta propeller"/>
    <property type="match status" value="2"/>
</dbReference>
<keyword evidence="2" id="KW-0677">Repeat</keyword>
<keyword evidence="4" id="KW-1133">Transmembrane helix</keyword>
<dbReference type="InterPro" id="IPR015915">
    <property type="entry name" value="Kelch-typ_b-propeller"/>
</dbReference>
<proteinExistence type="predicted"/>
<organism evidence="5 6">
    <name type="scientific">Alectoria fallacina</name>
    <dbReference type="NCBI Taxonomy" id="1903189"/>
    <lineage>
        <taxon>Eukaryota</taxon>
        <taxon>Fungi</taxon>
        <taxon>Dikarya</taxon>
        <taxon>Ascomycota</taxon>
        <taxon>Pezizomycotina</taxon>
        <taxon>Lecanoromycetes</taxon>
        <taxon>OSLEUM clade</taxon>
        <taxon>Lecanoromycetidae</taxon>
        <taxon>Lecanorales</taxon>
        <taxon>Lecanorineae</taxon>
        <taxon>Parmeliaceae</taxon>
        <taxon>Alectoria</taxon>
    </lineage>
</organism>